<accession>A0A0F9RHH9</accession>
<dbReference type="AlphaFoldDB" id="A0A0F9RHH9"/>
<gene>
    <name evidence="1" type="ORF">LCGC14_0645380</name>
</gene>
<name>A0A0F9RHH9_9ZZZZ</name>
<sequence>MGLRAFLHRQANRVFHPSYLPRWHYLGGERLELDEGPTAATLPEGTEIFEISAEGGNISYSINTLNANVNSSGWVPQNGGRIHGPLSNLTQLSLWGALGEIAHLLYYRESN</sequence>
<protein>
    <submittedName>
        <fullName evidence="1">Uncharacterized protein</fullName>
    </submittedName>
</protein>
<organism evidence="1">
    <name type="scientific">marine sediment metagenome</name>
    <dbReference type="NCBI Taxonomy" id="412755"/>
    <lineage>
        <taxon>unclassified sequences</taxon>
        <taxon>metagenomes</taxon>
        <taxon>ecological metagenomes</taxon>
    </lineage>
</organism>
<reference evidence="1" key="1">
    <citation type="journal article" date="2015" name="Nature">
        <title>Complex archaea that bridge the gap between prokaryotes and eukaryotes.</title>
        <authorList>
            <person name="Spang A."/>
            <person name="Saw J.H."/>
            <person name="Jorgensen S.L."/>
            <person name="Zaremba-Niedzwiedzka K."/>
            <person name="Martijn J."/>
            <person name="Lind A.E."/>
            <person name="van Eijk R."/>
            <person name="Schleper C."/>
            <person name="Guy L."/>
            <person name="Ettema T.J."/>
        </authorList>
    </citation>
    <scope>NUCLEOTIDE SEQUENCE</scope>
</reference>
<dbReference type="EMBL" id="LAZR01001179">
    <property type="protein sequence ID" value="KKN49197.1"/>
    <property type="molecule type" value="Genomic_DNA"/>
</dbReference>
<comment type="caution">
    <text evidence="1">The sequence shown here is derived from an EMBL/GenBank/DDBJ whole genome shotgun (WGS) entry which is preliminary data.</text>
</comment>
<proteinExistence type="predicted"/>
<evidence type="ECO:0000313" key="1">
    <source>
        <dbReference type="EMBL" id="KKN49197.1"/>
    </source>
</evidence>